<dbReference type="SFLD" id="SFLDF00319">
    <property type="entry name" value="Fe_hydrogenase_maturase_(HydG"/>
    <property type="match status" value="1"/>
</dbReference>
<evidence type="ECO:0000259" key="7">
    <source>
        <dbReference type="PROSITE" id="PS51918"/>
    </source>
</evidence>
<keyword evidence="4" id="KW-0479">Metal-binding</keyword>
<keyword evidence="3" id="KW-0949">S-adenosyl-L-methionine</keyword>
<dbReference type="GO" id="GO:0046872">
    <property type="term" value="F:metal ion binding"/>
    <property type="evidence" value="ECO:0007669"/>
    <property type="project" value="UniProtKB-KW"/>
</dbReference>
<dbReference type="SUPFAM" id="SSF102114">
    <property type="entry name" value="Radical SAM enzymes"/>
    <property type="match status" value="1"/>
</dbReference>
<dbReference type="GO" id="GO:0051539">
    <property type="term" value="F:4 iron, 4 sulfur cluster binding"/>
    <property type="evidence" value="ECO:0007669"/>
    <property type="project" value="UniProtKB-KW"/>
</dbReference>
<dbReference type="RefSeq" id="WP_132282565.1">
    <property type="nucleotide sequence ID" value="NZ_SMGQ01000013.1"/>
</dbReference>
<dbReference type="NCBIfam" id="TIGR03955">
    <property type="entry name" value="rSAM_HydG"/>
    <property type="match status" value="1"/>
</dbReference>
<dbReference type="InterPro" id="IPR010722">
    <property type="entry name" value="BATS_dom"/>
</dbReference>
<dbReference type="InterPro" id="IPR013785">
    <property type="entry name" value="Aldolase_TIM"/>
</dbReference>
<evidence type="ECO:0000256" key="4">
    <source>
        <dbReference type="ARBA" id="ARBA00022723"/>
    </source>
</evidence>
<dbReference type="SFLD" id="SFLDS00029">
    <property type="entry name" value="Radical_SAM"/>
    <property type="match status" value="1"/>
</dbReference>
<name>A0A4R1MJS6_9FIRM</name>
<dbReference type="InterPro" id="IPR034428">
    <property type="entry name" value="ThiH/NoCL/HydG-like"/>
</dbReference>
<sequence length="458" mass="52084">MFINHNYIQTVLNEAKDASKEAIDQVLEKAQLKKGLTSKEIAILLETTDPEQIREIYHLANAIKSSIYGNRIVIFAPLYISDYCVNNCVYCGYKHNNTFPRKKLSLEEIKEEVSILEKMGHKRLALEAGEDPVNCNIDYILDAIDAVYSTVNHTGEIRRMNVNIAATSVDHYKKLKSANIGTYILFQETYHQPTYELMHPKSIKGDYSYHLYAFDRAMEAGIDDVGGGVLFGLADPKFEVLSLMLHNEHLENTFGVGFHTISVPRLKKADGMTLDQFPHLVSDEQFKKIVAILRIALPYTGIILSTRETPKMRKEVIQYGVSQVSAGSCTGVGGYKESQDQTNIGQFDVSDHRPPIEIISELLKEGHIPSYCTACYRQGRTGDRFMRLAKSGQIQNVCQPNALITLMEYILDYGDDDFYLAHKDLIYNEVEKIKREDIKKLTLNYLEKLKQGQRDLYL</sequence>
<dbReference type="GO" id="GO:0003824">
    <property type="term" value="F:catalytic activity"/>
    <property type="evidence" value="ECO:0007669"/>
    <property type="project" value="InterPro"/>
</dbReference>
<keyword evidence="5" id="KW-0408">Iron</keyword>
<dbReference type="PANTHER" id="PTHR43583:SF2">
    <property type="entry name" value="THIAZOLE BIOSYNTHESIS PROTEIN"/>
    <property type="match status" value="1"/>
</dbReference>
<dbReference type="SMART" id="SM00876">
    <property type="entry name" value="BATS"/>
    <property type="match status" value="1"/>
</dbReference>
<dbReference type="PROSITE" id="PS51918">
    <property type="entry name" value="RADICAL_SAM"/>
    <property type="match status" value="1"/>
</dbReference>
<dbReference type="PANTHER" id="PTHR43583">
    <property type="entry name" value="2-IMINOACETATE SYNTHASE"/>
    <property type="match status" value="1"/>
</dbReference>
<dbReference type="OrthoDB" id="9801120at2"/>
<organism evidence="8 9">
    <name type="scientific">Natranaerovirga hydrolytica</name>
    <dbReference type="NCBI Taxonomy" id="680378"/>
    <lineage>
        <taxon>Bacteria</taxon>
        <taxon>Bacillati</taxon>
        <taxon>Bacillota</taxon>
        <taxon>Clostridia</taxon>
        <taxon>Lachnospirales</taxon>
        <taxon>Natranaerovirgaceae</taxon>
        <taxon>Natranaerovirga</taxon>
    </lineage>
</organism>
<gene>
    <name evidence="8" type="ORF">EDC19_1860</name>
</gene>
<evidence type="ECO:0000313" key="8">
    <source>
        <dbReference type="EMBL" id="TCK92705.1"/>
    </source>
</evidence>
<evidence type="ECO:0000256" key="5">
    <source>
        <dbReference type="ARBA" id="ARBA00023004"/>
    </source>
</evidence>
<dbReference type="AlphaFoldDB" id="A0A4R1MJS6"/>
<keyword evidence="2" id="KW-0004">4Fe-4S</keyword>
<keyword evidence="6" id="KW-0411">Iron-sulfur</keyword>
<evidence type="ECO:0000256" key="3">
    <source>
        <dbReference type="ARBA" id="ARBA00022691"/>
    </source>
</evidence>
<dbReference type="Pfam" id="PF06968">
    <property type="entry name" value="BATS"/>
    <property type="match status" value="1"/>
</dbReference>
<comment type="cofactor">
    <cofactor evidence="1">
        <name>[4Fe-4S] cluster</name>
        <dbReference type="ChEBI" id="CHEBI:49883"/>
    </cofactor>
</comment>
<dbReference type="GO" id="GO:0044272">
    <property type="term" value="P:sulfur compound biosynthetic process"/>
    <property type="evidence" value="ECO:0007669"/>
    <property type="project" value="UniProtKB-ARBA"/>
</dbReference>
<protein>
    <submittedName>
        <fullName evidence="8">Iron-only hydrogenase maturation protein HydG</fullName>
    </submittedName>
</protein>
<dbReference type="Proteomes" id="UP000294545">
    <property type="component" value="Unassembled WGS sequence"/>
</dbReference>
<feature type="domain" description="Radical SAM core" evidence="7">
    <location>
        <begin position="68"/>
        <end position="300"/>
    </location>
</feature>
<evidence type="ECO:0000313" key="9">
    <source>
        <dbReference type="Proteomes" id="UP000294545"/>
    </source>
</evidence>
<dbReference type="InterPro" id="IPR007197">
    <property type="entry name" value="rSAM"/>
</dbReference>
<dbReference type="InterPro" id="IPR058240">
    <property type="entry name" value="rSAM_sf"/>
</dbReference>
<dbReference type="GO" id="GO:0042364">
    <property type="term" value="P:water-soluble vitamin biosynthetic process"/>
    <property type="evidence" value="ECO:0007669"/>
    <property type="project" value="UniProtKB-ARBA"/>
</dbReference>
<evidence type="ECO:0000256" key="1">
    <source>
        <dbReference type="ARBA" id="ARBA00001966"/>
    </source>
</evidence>
<accession>A0A4R1MJS6</accession>
<dbReference type="EMBL" id="SMGQ01000013">
    <property type="protein sequence ID" value="TCK92705.1"/>
    <property type="molecule type" value="Genomic_DNA"/>
</dbReference>
<dbReference type="InterPro" id="IPR024007">
    <property type="entry name" value="FeFe-hyd_mat_HydG"/>
</dbReference>
<keyword evidence="9" id="KW-1185">Reference proteome</keyword>
<dbReference type="SFLD" id="SFLDG01081">
    <property type="entry name" value="cleavage_of_the_Ca-Cb_bond_in"/>
    <property type="match status" value="1"/>
</dbReference>
<proteinExistence type="predicted"/>
<dbReference type="Pfam" id="PF04055">
    <property type="entry name" value="Radical_SAM"/>
    <property type="match status" value="1"/>
</dbReference>
<comment type="caution">
    <text evidence="8">The sequence shown here is derived from an EMBL/GenBank/DDBJ whole genome shotgun (WGS) entry which is preliminary data.</text>
</comment>
<reference evidence="8 9" key="1">
    <citation type="submission" date="2019-03" db="EMBL/GenBank/DDBJ databases">
        <title>Genomic Encyclopedia of Type Strains, Phase IV (KMG-IV): sequencing the most valuable type-strain genomes for metagenomic binning, comparative biology and taxonomic classification.</title>
        <authorList>
            <person name="Goeker M."/>
        </authorList>
    </citation>
    <scope>NUCLEOTIDE SEQUENCE [LARGE SCALE GENOMIC DNA]</scope>
    <source>
        <strain evidence="8 9">DSM 24176</strain>
    </source>
</reference>
<dbReference type="Gene3D" id="3.20.20.70">
    <property type="entry name" value="Aldolase class I"/>
    <property type="match status" value="1"/>
</dbReference>
<evidence type="ECO:0000256" key="2">
    <source>
        <dbReference type="ARBA" id="ARBA00022485"/>
    </source>
</evidence>
<evidence type="ECO:0000256" key="6">
    <source>
        <dbReference type="ARBA" id="ARBA00023014"/>
    </source>
</evidence>
<dbReference type="SFLD" id="SFLDG01060">
    <property type="entry name" value="BATS_domain_containing"/>
    <property type="match status" value="1"/>
</dbReference>